<feature type="compositionally biased region" description="Low complexity" evidence="1">
    <location>
        <begin position="134"/>
        <end position="188"/>
    </location>
</feature>
<feature type="compositionally biased region" description="Basic and acidic residues" evidence="1">
    <location>
        <begin position="116"/>
        <end position="125"/>
    </location>
</feature>
<dbReference type="RefSeq" id="WP_381825289.1">
    <property type="nucleotide sequence ID" value="NZ_JBHYTS010000052.1"/>
</dbReference>
<keyword evidence="5" id="KW-1185">Reference proteome</keyword>
<feature type="chain" id="PRO_5047423889" evidence="3">
    <location>
        <begin position="33"/>
        <end position="228"/>
    </location>
</feature>
<protein>
    <submittedName>
        <fullName evidence="4">LAETG motif-containing sortase-dependent surface protein</fullName>
    </submittedName>
</protein>
<proteinExistence type="predicted"/>
<keyword evidence="2" id="KW-0812">Transmembrane</keyword>
<feature type="transmembrane region" description="Helical" evidence="2">
    <location>
        <begin position="200"/>
        <end position="218"/>
    </location>
</feature>
<name>A0ABW6HBT3_9ACTN</name>
<evidence type="ECO:0000256" key="2">
    <source>
        <dbReference type="SAM" id="Phobius"/>
    </source>
</evidence>
<dbReference type="InterPro" id="IPR006311">
    <property type="entry name" value="TAT_signal"/>
</dbReference>
<sequence length="228" mass="22326">MSSRTTKRHSSRRGAAATAAAIAATSATTAAAALGLGLAAAAPASASTFDWSVTCSQVTVDLTGYNDLVVQVVEVTANGKDLAPASTFRDELHKTYAVPAHAKPLAIRVTVQAGSEDGKSFDETKTSPTCDSQPPTSSAPAPAGTPTVSGSTASTATGSTASTGTAPSPNGASPTPVPSTSPTTSAPPLADTGASDSTPLIAAAAAATALAGAALLLTSRHRGRKTRP</sequence>
<dbReference type="PROSITE" id="PS51318">
    <property type="entry name" value="TAT"/>
    <property type="match status" value="1"/>
</dbReference>
<dbReference type="EMBL" id="JBHYTS010000052">
    <property type="protein sequence ID" value="MFE1754090.1"/>
    <property type="molecule type" value="Genomic_DNA"/>
</dbReference>
<evidence type="ECO:0000256" key="3">
    <source>
        <dbReference type="SAM" id="SignalP"/>
    </source>
</evidence>
<keyword evidence="2" id="KW-1133">Transmembrane helix</keyword>
<feature type="signal peptide" evidence="3">
    <location>
        <begin position="1"/>
        <end position="32"/>
    </location>
</feature>
<evidence type="ECO:0000313" key="4">
    <source>
        <dbReference type="EMBL" id="MFE1754090.1"/>
    </source>
</evidence>
<reference evidence="4 5" key="1">
    <citation type="submission" date="2024-09" db="EMBL/GenBank/DDBJ databases">
        <title>The Natural Products Discovery Center: Release of the First 8490 Sequenced Strains for Exploring Actinobacteria Biosynthetic Diversity.</title>
        <authorList>
            <person name="Kalkreuter E."/>
            <person name="Kautsar S.A."/>
            <person name="Yang D."/>
            <person name="Bader C.D."/>
            <person name="Teijaro C.N."/>
            <person name="Fluegel L."/>
            <person name="Davis C.M."/>
            <person name="Simpson J.R."/>
            <person name="Lauterbach L."/>
            <person name="Steele A.D."/>
            <person name="Gui C."/>
            <person name="Meng S."/>
            <person name="Li G."/>
            <person name="Viehrig K."/>
            <person name="Ye F."/>
            <person name="Su P."/>
            <person name="Kiefer A.F."/>
            <person name="Nichols A."/>
            <person name="Cepeda A.J."/>
            <person name="Yan W."/>
            <person name="Fan B."/>
            <person name="Jiang Y."/>
            <person name="Adhikari A."/>
            <person name="Zheng C.-J."/>
            <person name="Schuster L."/>
            <person name="Cowan T.M."/>
            <person name="Smanski M.J."/>
            <person name="Chevrette M.G."/>
            <person name="De Carvalho L.P.S."/>
            <person name="Shen B."/>
        </authorList>
    </citation>
    <scope>NUCLEOTIDE SEQUENCE [LARGE SCALE GENOMIC DNA]</scope>
    <source>
        <strain evidence="4 5">NPDC059500</strain>
    </source>
</reference>
<dbReference type="Proteomes" id="UP001599756">
    <property type="component" value="Unassembled WGS sequence"/>
</dbReference>
<organism evidence="4 5">
    <name type="scientific">Streptomyces anandii</name>
    <dbReference type="NCBI Taxonomy" id="285454"/>
    <lineage>
        <taxon>Bacteria</taxon>
        <taxon>Bacillati</taxon>
        <taxon>Actinomycetota</taxon>
        <taxon>Actinomycetes</taxon>
        <taxon>Kitasatosporales</taxon>
        <taxon>Streptomycetaceae</taxon>
        <taxon>Streptomyces</taxon>
    </lineage>
</organism>
<evidence type="ECO:0000256" key="1">
    <source>
        <dbReference type="SAM" id="MobiDB-lite"/>
    </source>
</evidence>
<keyword evidence="3" id="KW-0732">Signal</keyword>
<feature type="region of interest" description="Disordered" evidence="1">
    <location>
        <begin position="114"/>
        <end position="196"/>
    </location>
</feature>
<comment type="caution">
    <text evidence="4">The sequence shown here is derived from an EMBL/GenBank/DDBJ whole genome shotgun (WGS) entry which is preliminary data.</text>
</comment>
<evidence type="ECO:0000313" key="5">
    <source>
        <dbReference type="Proteomes" id="UP001599756"/>
    </source>
</evidence>
<accession>A0ABW6HBT3</accession>
<dbReference type="NCBIfam" id="NF041528">
    <property type="entry name" value="strep_LAETG"/>
    <property type="match status" value="1"/>
</dbReference>
<gene>
    <name evidence="4" type="ORF">ACFW88_26710</name>
</gene>
<keyword evidence="2" id="KW-0472">Membrane</keyword>